<evidence type="ECO:0000313" key="2">
    <source>
        <dbReference type="EMBL" id="PWU87312.1"/>
    </source>
</evidence>
<dbReference type="VEuPathDB" id="TriTrypDB:ECC02_004219"/>
<comment type="caution">
    <text evidence="2">The sequence shown here is derived from an EMBL/GenBank/DDBJ whole genome shotgun (WGS) entry which is preliminary data.</text>
</comment>
<evidence type="ECO:0000313" key="3">
    <source>
        <dbReference type="Proteomes" id="UP000246121"/>
    </source>
</evidence>
<dbReference type="VEuPathDB" id="TriTrypDB:C3747_48g143"/>
<dbReference type="VEuPathDB" id="TriTrypDB:TcBrA4_0073740"/>
<dbReference type="VEuPathDB" id="TriTrypDB:TcYC6_0102080"/>
<dbReference type="VEuPathDB" id="TriTrypDB:TCSYLVIO_002832"/>
<feature type="compositionally biased region" description="Polar residues" evidence="1">
    <location>
        <begin position="75"/>
        <end position="87"/>
    </location>
</feature>
<accession>A0A2V2UVY2</accession>
<feature type="compositionally biased region" description="Basic and acidic residues" evidence="1">
    <location>
        <begin position="441"/>
        <end position="451"/>
    </location>
</feature>
<evidence type="ECO:0000256" key="1">
    <source>
        <dbReference type="SAM" id="MobiDB-lite"/>
    </source>
</evidence>
<dbReference type="VEuPathDB" id="TriTrypDB:TCDM_06888"/>
<feature type="compositionally biased region" description="Polar residues" evidence="1">
    <location>
        <begin position="46"/>
        <end position="67"/>
    </location>
</feature>
<feature type="compositionally biased region" description="Polar residues" evidence="1">
    <location>
        <begin position="95"/>
        <end position="112"/>
    </location>
</feature>
<organism evidence="2 3">
    <name type="scientific">Trypanosoma cruzi</name>
    <dbReference type="NCBI Taxonomy" id="5693"/>
    <lineage>
        <taxon>Eukaryota</taxon>
        <taxon>Discoba</taxon>
        <taxon>Euglenozoa</taxon>
        <taxon>Kinetoplastea</taxon>
        <taxon>Metakinetoplastina</taxon>
        <taxon>Trypanosomatida</taxon>
        <taxon>Trypanosomatidae</taxon>
        <taxon>Trypanosoma</taxon>
        <taxon>Schizotrypanum</taxon>
    </lineage>
</organism>
<reference evidence="2 3" key="1">
    <citation type="journal article" date="2018" name="Microb. Genom.">
        <title>Expanding an expanded genome: long-read sequencing of Trypanosoma cruzi.</title>
        <authorList>
            <person name="Berna L."/>
            <person name="Rodriguez M."/>
            <person name="Chiribao M.L."/>
            <person name="Parodi-Talice A."/>
            <person name="Pita S."/>
            <person name="Rijo G."/>
            <person name="Alvarez-Valin F."/>
            <person name="Robello C."/>
        </authorList>
    </citation>
    <scope>NUCLEOTIDE SEQUENCE [LARGE SCALE GENOMIC DNA]</scope>
    <source>
        <strain evidence="2 3">Dm28c</strain>
    </source>
</reference>
<dbReference type="VEuPathDB" id="TriTrypDB:BCY84_17614"/>
<dbReference type="VEuPathDB" id="TriTrypDB:TcCL_ESM03644"/>
<dbReference type="Proteomes" id="UP000246121">
    <property type="component" value="Unassembled WGS sequence"/>
</dbReference>
<dbReference type="VEuPathDB" id="TriTrypDB:TcG_04419"/>
<gene>
    <name evidence="2" type="ORF">C4B63_95g37</name>
</gene>
<feature type="region of interest" description="Disordered" evidence="1">
    <location>
        <begin position="427"/>
        <end position="482"/>
    </location>
</feature>
<dbReference type="VEuPathDB" id="TriTrypDB:TcCLB.506735.30"/>
<dbReference type="VEuPathDB" id="TriTrypDB:C4B63_95g37"/>
<sequence>MQVNDVSTIHGVSRGRVGHLGHALKRHAPGVGKREIRGTQEAVNVPATSTPAADGGSNTLHGENASSRPPRVGEGNTSSMRVDQSSLDGIRGCSIQLSREASPRTESMTHSSFDTKRKGSPALFMQAASTNSFRRREKYLTNRELYLQLCYEQQMRRRDPRNGLDRKGEDYFYYNHRSKGCYIPRDPPKDTLYLTYNHIFEYTDGSRFKRVGDAESLRLNPVMVGTRTGSLNSLKRVSQKELAMAAFTKEGYSIPDHSLFPSSPGRPRSQNSGTISVDLARSLHVSDLRIQPFRKHVIIEDVISKNSQRVSKVMDGVSSVVAKGKVNWNDVPANLRRALSDEQVRYAATLESDTASALTTGYRMDGTGFKRYVTDVYSSPLSLFVRDERIEPSSTLQQTSKRQQVVFTDHADRVLLGFSENIRLPVMNGDGRPPCQLMSAPEEKDKPESREGGIAGPDSLCNTPQLPGDDSPVQALCSSPQGEERPVLLPPVVIAAMRDAAWFDSVGLRKLQFDETPVPWSSRLPEKPLPFETSRLQYCRNYDVGDANPPQAMMHWSQARKLL</sequence>
<dbReference type="VEuPathDB" id="TriTrypDB:TcCLB.509229.60"/>
<dbReference type="EMBL" id="PRFA01000095">
    <property type="protein sequence ID" value="PWU87312.1"/>
    <property type="molecule type" value="Genomic_DNA"/>
</dbReference>
<dbReference type="AlphaFoldDB" id="A0A2V2UVY2"/>
<protein>
    <submittedName>
        <fullName evidence="2">Uncharacterized protein</fullName>
    </submittedName>
</protein>
<dbReference type="VEuPathDB" id="TriTrypDB:Tc_MARK_2185"/>
<dbReference type="OrthoDB" id="267867at2759"/>
<name>A0A2V2UVY2_TRYCR</name>
<proteinExistence type="predicted"/>
<feature type="region of interest" description="Disordered" evidence="1">
    <location>
        <begin position="44"/>
        <end position="117"/>
    </location>
</feature>